<keyword evidence="3" id="KW-1185">Reference proteome</keyword>
<proteinExistence type="predicted"/>
<evidence type="ECO:0000313" key="3">
    <source>
        <dbReference type="Proteomes" id="UP000708208"/>
    </source>
</evidence>
<feature type="domain" description="Copine C-terminal" evidence="1">
    <location>
        <begin position="331"/>
        <end position="491"/>
    </location>
</feature>
<reference evidence="2" key="1">
    <citation type="submission" date="2021-06" db="EMBL/GenBank/DDBJ databases">
        <authorList>
            <person name="Hodson N. C."/>
            <person name="Mongue J. A."/>
            <person name="Jaron S. K."/>
        </authorList>
    </citation>
    <scope>NUCLEOTIDE SEQUENCE</scope>
</reference>
<dbReference type="Pfam" id="PF07002">
    <property type="entry name" value="Copine"/>
    <property type="match status" value="1"/>
</dbReference>
<dbReference type="OrthoDB" id="10620764at2759"/>
<dbReference type="PANTHER" id="PTHR10857:SF106">
    <property type="entry name" value="C2 DOMAIN-CONTAINING PROTEIN"/>
    <property type="match status" value="1"/>
</dbReference>
<name>A0A8J2P888_9HEXA</name>
<dbReference type="AlphaFoldDB" id="A0A8J2P888"/>
<dbReference type="GO" id="GO:0005886">
    <property type="term" value="C:plasma membrane"/>
    <property type="evidence" value="ECO:0007669"/>
    <property type="project" value="TreeGrafter"/>
</dbReference>
<dbReference type="Proteomes" id="UP000708208">
    <property type="component" value="Unassembled WGS sequence"/>
</dbReference>
<dbReference type="InterPro" id="IPR045052">
    <property type="entry name" value="Copine"/>
</dbReference>
<sequence>KGIIIEGRDPLINSTNMDYCYDAKNPGFPRKCGRKYLAHQVVAYWKPPGALQYVEKCLTETVYRETNPKFSTKLYFQCDERDAPAIFLKFDIQHAGIDQRVLGCVELSLESLLAGGYKGLDLPLLSPDTHLAKTPNRCQVDLGRVFLRAELLKPIDYSVLIKFGLKTSASRWKCFRRKIRPYYFEMYKSNEQMYFQMDNAYTLIYRSELIKHSGSEDDCWNFFILPVNRVCNGDLGRVLKLEIYQADDSESPKGFAMTTLRKMLIERELVIPVDELNGKHSNKICLYAPLCYEVPLHPLKFYLSKGLIIRRIYAVDFSSSNWDVQLHRRCLHDIDAGRTPYEEAIIMASGAIIDVAQGESVFYSFGNSPANPYVATFGQENHVRFLVGNYREALYGAKMESDALAEVESNCLGSVPGGSGGAQLTPLLNDIVDFLSIRAENFEYHVVFIFTDGRISDLEQSMRVIGTMAKLPVSLIFIGVGRVPIHPSRPLPEGNPHRHPRPNAHIHASHPRAHLKNPKYRFDWTQSGVPLRIKSSKLMGKKGNRAPSSIHFRSQSIPQTSGRQGDVTLLLLPDEHLARIHFARERVRVSVTCNGPLPINTSQQLPEKFRVIESKLTSTSEDT</sequence>
<accession>A0A8J2P888</accession>
<dbReference type="InterPro" id="IPR010734">
    <property type="entry name" value="Copine_C"/>
</dbReference>
<evidence type="ECO:0000313" key="2">
    <source>
        <dbReference type="EMBL" id="CAG7785383.1"/>
    </source>
</evidence>
<gene>
    <name evidence="2" type="ORF">AFUS01_LOCUS24011</name>
</gene>
<protein>
    <recommendedName>
        <fullName evidence="1">Copine C-terminal domain-containing protein</fullName>
    </recommendedName>
</protein>
<evidence type="ECO:0000259" key="1">
    <source>
        <dbReference type="Pfam" id="PF07002"/>
    </source>
</evidence>
<feature type="non-terminal residue" evidence="2">
    <location>
        <position position="623"/>
    </location>
</feature>
<dbReference type="EMBL" id="CAJVCH010295317">
    <property type="protein sequence ID" value="CAG7785383.1"/>
    <property type="molecule type" value="Genomic_DNA"/>
</dbReference>
<comment type="caution">
    <text evidence="2">The sequence shown here is derived from an EMBL/GenBank/DDBJ whole genome shotgun (WGS) entry which is preliminary data.</text>
</comment>
<organism evidence="2 3">
    <name type="scientific">Allacma fusca</name>
    <dbReference type="NCBI Taxonomy" id="39272"/>
    <lineage>
        <taxon>Eukaryota</taxon>
        <taxon>Metazoa</taxon>
        <taxon>Ecdysozoa</taxon>
        <taxon>Arthropoda</taxon>
        <taxon>Hexapoda</taxon>
        <taxon>Collembola</taxon>
        <taxon>Symphypleona</taxon>
        <taxon>Sminthuridae</taxon>
        <taxon>Allacma</taxon>
    </lineage>
</organism>
<dbReference type="GO" id="GO:0005544">
    <property type="term" value="F:calcium-dependent phospholipid binding"/>
    <property type="evidence" value="ECO:0007669"/>
    <property type="project" value="InterPro"/>
</dbReference>
<dbReference type="PANTHER" id="PTHR10857">
    <property type="entry name" value="COPINE"/>
    <property type="match status" value="1"/>
</dbReference>
<dbReference type="GO" id="GO:0071277">
    <property type="term" value="P:cellular response to calcium ion"/>
    <property type="evidence" value="ECO:0007669"/>
    <property type="project" value="TreeGrafter"/>
</dbReference>